<dbReference type="GO" id="GO:0004674">
    <property type="term" value="F:protein serine/threonine kinase activity"/>
    <property type="evidence" value="ECO:0007669"/>
    <property type="project" value="UniProtKB-KW"/>
</dbReference>
<feature type="domain" description="Phorbol-ester/DAG-type" evidence="3">
    <location>
        <begin position="79"/>
        <end position="130"/>
    </location>
</feature>
<dbReference type="GO" id="GO:0008270">
    <property type="term" value="F:zinc ion binding"/>
    <property type="evidence" value="ECO:0007669"/>
    <property type="project" value="UniProtKB-KW"/>
</dbReference>
<gene>
    <name evidence="4" type="ORF">Zmor_008844</name>
</gene>
<dbReference type="InterPro" id="IPR046349">
    <property type="entry name" value="C1-like_sf"/>
</dbReference>
<dbReference type="Proteomes" id="UP001168821">
    <property type="component" value="Unassembled WGS sequence"/>
</dbReference>
<organism evidence="4 5">
    <name type="scientific">Zophobas morio</name>
    <dbReference type="NCBI Taxonomy" id="2755281"/>
    <lineage>
        <taxon>Eukaryota</taxon>
        <taxon>Metazoa</taxon>
        <taxon>Ecdysozoa</taxon>
        <taxon>Arthropoda</taxon>
        <taxon>Hexapoda</taxon>
        <taxon>Insecta</taxon>
        <taxon>Pterygota</taxon>
        <taxon>Neoptera</taxon>
        <taxon>Endopterygota</taxon>
        <taxon>Coleoptera</taxon>
        <taxon>Polyphaga</taxon>
        <taxon>Cucujiformia</taxon>
        <taxon>Tenebrionidae</taxon>
        <taxon>Zophobas</taxon>
    </lineage>
</organism>
<dbReference type="PROSITE" id="PS00479">
    <property type="entry name" value="ZF_DAG_PE_1"/>
    <property type="match status" value="1"/>
</dbReference>
<dbReference type="GO" id="GO:0016020">
    <property type="term" value="C:membrane"/>
    <property type="evidence" value="ECO:0007669"/>
    <property type="project" value="UniProtKB-SubCell"/>
</dbReference>
<dbReference type="Pfam" id="PF00130">
    <property type="entry name" value="C1_1"/>
    <property type="match status" value="1"/>
</dbReference>
<dbReference type="Gene3D" id="3.30.60.20">
    <property type="match status" value="1"/>
</dbReference>
<proteinExistence type="predicted"/>
<evidence type="ECO:0000313" key="5">
    <source>
        <dbReference type="Proteomes" id="UP001168821"/>
    </source>
</evidence>
<dbReference type="SMART" id="SM00109">
    <property type="entry name" value="C1"/>
    <property type="match status" value="1"/>
</dbReference>
<dbReference type="EMBL" id="JALNTZ010002478">
    <property type="protein sequence ID" value="KAJ3617239.1"/>
    <property type="molecule type" value="Genomic_DNA"/>
</dbReference>
<keyword evidence="2" id="KW-0862">Zinc</keyword>
<dbReference type="GO" id="GO:0035556">
    <property type="term" value="P:intracellular signal transduction"/>
    <property type="evidence" value="ECO:0007669"/>
    <property type="project" value="TreeGrafter"/>
</dbReference>
<comment type="caution">
    <text evidence="4">The sequence shown here is derived from an EMBL/GenBank/DDBJ whole genome shotgun (WGS) entry which is preliminary data.</text>
</comment>
<protein>
    <recommendedName>
        <fullName evidence="3">Phorbol-ester/DAG-type domain-containing protein</fullName>
    </recommendedName>
</protein>
<evidence type="ECO:0000259" key="3">
    <source>
        <dbReference type="PROSITE" id="PS50081"/>
    </source>
</evidence>
<keyword evidence="1" id="KW-0479">Metal-binding</keyword>
<dbReference type="InterPro" id="IPR002219">
    <property type="entry name" value="PKC_DAG/PE"/>
</dbReference>
<sequence length="142" mass="16607">MRRLEKFVSYYDLFFSEQRQTEVMNLIRNHDPTILNSWTGELLHTLKLERISTLTLPYEWHKDSPLRLSQYSLKPPCVAHIWTAKTYCSPTSCHFCNTGLMGLIKQGYRCSRCKLDVHRMCTNAMVGFRCLVEKSNTKAVVE</sequence>
<dbReference type="PANTHER" id="PTHR22968">
    <property type="entry name" value="PROTEIN KINASE C, MU"/>
    <property type="match status" value="1"/>
</dbReference>
<evidence type="ECO:0000313" key="4">
    <source>
        <dbReference type="EMBL" id="KAJ3617239.1"/>
    </source>
</evidence>
<dbReference type="AlphaFoldDB" id="A0AA38HHX5"/>
<accession>A0AA38HHX5</accession>
<dbReference type="SUPFAM" id="SSF57889">
    <property type="entry name" value="Cysteine-rich domain"/>
    <property type="match status" value="1"/>
</dbReference>
<evidence type="ECO:0000256" key="2">
    <source>
        <dbReference type="ARBA" id="ARBA00022833"/>
    </source>
</evidence>
<dbReference type="GO" id="GO:0007200">
    <property type="term" value="P:phospholipase C-activating G protein-coupled receptor signaling pathway"/>
    <property type="evidence" value="ECO:0007669"/>
    <property type="project" value="TreeGrafter"/>
</dbReference>
<reference evidence="4" key="1">
    <citation type="journal article" date="2023" name="G3 (Bethesda)">
        <title>Whole genome assemblies of Zophobas morio and Tenebrio molitor.</title>
        <authorList>
            <person name="Kaur S."/>
            <person name="Stinson S.A."/>
            <person name="diCenzo G.C."/>
        </authorList>
    </citation>
    <scope>NUCLEOTIDE SEQUENCE</scope>
    <source>
        <strain evidence="4">QUZm001</strain>
    </source>
</reference>
<name>A0AA38HHX5_9CUCU</name>
<keyword evidence="5" id="KW-1185">Reference proteome</keyword>
<dbReference type="GO" id="GO:0005829">
    <property type="term" value="C:cytosol"/>
    <property type="evidence" value="ECO:0007669"/>
    <property type="project" value="TreeGrafter"/>
</dbReference>
<dbReference type="PANTHER" id="PTHR22968:SF24">
    <property type="entry name" value="SERINE_THREONINE-PROTEIN KINASE"/>
    <property type="match status" value="1"/>
</dbReference>
<dbReference type="PROSITE" id="PS50081">
    <property type="entry name" value="ZF_DAG_PE_2"/>
    <property type="match status" value="1"/>
</dbReference>
<evidence type="ECO:0000256" key="1">
    <source>
        <dbReference type="ARBA" id="ARBA00022723"/>
    </source>
</evidence>